<evidence type="ECO:0000313" key="1">
    <source>
        <dbReference type="EMBL" id="CAB4015469.1"/>
    </source>
</evidence>
<dbReference type="EMBL" id="CACRXK020008724">
    <property type="protein sequence ID" value="CAB4015469.1"/>
    <property type="molecule type" value="Genomic_DNA"/>
</dbReference>
<keyword evidence="2" id="KW-1185">Reference proteome</keyword>
<protein>
    <submittedName>
        <fullName evidence="1">Uncharacterized protein</fullName>
    </submittedName>
</protein>
<dbReference type="OrthoDB" id="10051210at2759"/>
<dbReference type="AlphaFoldDB" id="A0A7D9ERQ3"/>
<comment type="caution">
    <text evidence="1">The sequence shown here is derived from an EMBL/GenBank/DDBJ whole genome shotgun (WGS) entry which is preliminary data.</text>
</comment>
<reference evidence="1" key="1">
    <citation type="submission" date="2020-04" db="EMBL/GenBank/DDBJ databases">
        <authorList>
            <person name="Alioto T."/>
            <person name="Alioto T."/>
            <person name="Gomez Garrido J."/>
        </authorList>
    </citation>
    <scope>NUCLEOTIDE SEQUENCE</scope>
    <source>
        <strain evidence="1">A484AB</strain>
    </source>
</reference>
<dbReference type="PANTHER" id="PTHR46903">
    <property type="entry name" value="C2H2-TYPE DOMAIN-CONTAINING PROTEIN"/>
    <property type="match status" value="1"/>
</dbReference>
<proteinExistence type="predicted"/>
<organism evidence="1 2">
    <name type="scientific">Paramuricea clavata</name>
    <name type="common">Red gorgonian</name>
    <name type="synonym">Violescent sea-whip</name>
    <dbReference type="NCBI Taxonomy" id="317549"/>
    <lineage>
        <taxon>Eukaryota</taxon>
        <taxon>Metazoa</taxon>
        <taxon>Cnidaria</taxon>
        <taxon>Anthozoa</taxon>
        <taxon>Octocorallia</taxon>
        <taxon>Malacalcyonacea</taxon>
        <taxon>Plexauridae</taxon>
        <taxon>Paramuricea</taxon>
    </lineage>
</organism>
<dbReference type="Proteomes" id="UP001152795">
    <property type="component" value="Unassembled WGS sequence"/>
</dbReference>
<gene>
    <name evidence="1" type="ORF">PACLA_8A043704</name>
</gene>
<accession>A0A7D9ERQ3</accession>
<dbReference type="PANTHER" id="PTHR46903:SF2">
    <property type="entry name" value="ASPARTIC PUTATIVE DOMAIN-CONTAINING PROTEIN-RELATED"/>
    <property type="match status" value="1"/>
</dbReference>
<evidence type="ECO:0000313" key="2">
    <source>
        <dbReference type="Proteomes" id="UP001152795"/>
    </source>
</evidence>
<sequence>MILYEKFKDMSQETSQIFKKLGQTICELRLKEDEDRYSPTPSGENNEPDTHAATKLLPRECRSPFPHLSQLDPSVPAYVPNMDTTLAPTLYPVITEPRLGSSSINLHHKYVGTRTDRQPGVFSGNRLKYTMWMKVFEALIEGRAINPAESLYFLRKHVSGEAKEVMNGFMLCMVTTRTLKAKEMQAKRFDDPFSSAVAAAFRKRLDEWKPITPGDATGLRKYVDILVQ</sequence>
<name>A0A7D9ERQ3_PARCT</name>